<dbReference type="HOGENOM" id="CLU_038395_1_0_2"/>
<dbReference type="PROSITE" id="PS00373">
    <property type="entry name" value="GART"/>
    <property type="match status" value="1"/>
</dbReference>
<dbReference type="PATRIC" id="fig|1237085.11.peg.420"/>
<protein>
    <recommendedName>
        <fullName evidence="2">phosphoribosylglycinamide formyltransferase 1</fullName>
        <ecNumber evidence="2">2.1.2.2</ecNumber>
    </recommendedName>
    <alternativeName>
        <fullName evidence="7">5'-phosphoribosylglycinamide transformylase</fullName>
    </alternativeName>
    <alternativeName>
        <fullName evidence="6">GAR transformylase</fullName>
    </alternativeName>
</protein>
<dbReference type="EC" id="2.1.2.2" evidence="2"/>
<evidence type="ECO:0000256" key="6">
    <source>
        <dbReference type="ARBA" id="ARBA00041324"/>
    </source>
</evidence>
<dbReference type="GO" id="GO:0004644">
    <property type="term" value="F:phosphoribosylglycinamide formyltransferase activity"/>
    <property type="evidence" value="ECO:0007669"/>
    <property type="project" value="UniProtKB-EC"/>
</dbReference>
<dbReference type="SUPFAM" id="SSF53328">
    <property type="entry name" value="Formyltransferase"/>
    <property type="match status" value="1"/>
</dbReference>
<comment type="similarity">
    <text evidence="5">Belongs to the GART family.</text>
</comment>
<dbReference type="RefSeq" id="WP_015017931.1">
    <property type="nucleotide sequence ID" value="NC_018719.1"/>
</dbReference>
<evidence type="ECO:0000256" key="1">
    <source>
        <dbReference type="ARBA" id="ARBA00005054"/>
    </source>
</evidence>
<keyword evidence="11" id="KW-1185">Reference proteome</keyword>
<comment type="pathway">
    <text evidence="1">Purine metabolism; IMP biosynthesis via de novo pathway; N(2)-formyl-N(1)-(5-phospho-D-ribosyl)glycinamide from N(1)-(5-phospho-D-ribosyl)glycinamide (10-formyl THF route): step 1/1.</text>
</comment>
<dbReference type="AlphaFoldDB" id="K0ICM7"/>
<proteinExistence type="inferred from homology"/>
<reference evidence="10 11" key="1">
    <citation type="journal article" date="2012" name="Environ. Microbiol.">
        <title>The genome of the ammonia-oxidizing Candidatus Nitrososphaera gargensis: insights into metabolic versatility and environmental adaptations.</title>
        <authorList>
            <person name="Spang A."/>
            <person name="Poehlein A."/>
            <person name="Offre P."/>
            <person name="Zumbragel S."/>
            <person name="Haider S."/>
            <person name="Rychlik N."/>
            <person name="Nowka B."/>
            <person name="Schmeisser C."/>
            <person name="Lebedeva E.V."/>
            <person name="Rattei T."/>
            <person name="Bohm C."/>
            <person name="Schmid M."/>
            <person name="Galushko A."/>
            <person name="Hatzenpichler R."/>
            <person name="Weinmaier T."/>
            <person name="Daniel R."/>
            <person name="Schleper C."/>
            <person name="Spieck E."/>
            <person name="Streit W."/>
            <person name="Wagner M."/>
        </authorList>
    </citation>
    <scope>NUCLEOTIDE SEQUENCE [LARGE SCALE GENOMIC DNA]</scope>
    <source>
        <strain evidence="11">Ga9.2</strain>
    </source>
</reference>
<evidence type="ECO:0000259" key="9">
    <source>
        <dbReference type="Pfam" id="PF00551"/>
    </source>
</evidence>
<dbReference type="NCBIfam" id="TIGR00639">
    <property type="entry name" value="PurN"/>
    <property type="match status" value="1"/>
</dbReference>
<dbReference type="Proteomes" id="UP000008037">
    <property type="component" value="Chromosome"/>
</dbReference>
<evidence type="ECO:0000256" key="8">
    <source>
        <dbReference type="ARBA" id="ARBA00047664"/>
    </source>
</evidence>
<dbReference type="InterPro" id="IPR004607">
    <property type="entry name" value="GART"/>
</dbReference>
<feature type="domain" description="Formyl transferase N-terminal" evidence="9">
    <location>
        <begin position="7"/>
        <end position="188"/>
    </location>
</feature>
<dbReference type="GO" id="GO:0006189">
    <property type="term" value="P:'de novo' IMP biosynthetic process"/>
    <property type="evidence" value="ECO:0007669"/>
    <property type="project" value="UniProtKB-UniPathway"/>
</dbReference>
<dbReference type="STRING" id="1237085.Ngar_c04380"/>
<accession>K0ICM7</accession>
<dbReference type="PANTHER" id="PTHR43369:SF2">
    <property type="entry name" value="PHOSPHORIBOSYLGLYCINAMIDE FORMYLTRANSFERASE"/>
    <property type="match status" value="1"/>
</dbReference>
<dbReference type="OrthoDB" id="27277at2157"/>
<keyword evidence="3 10" id="KW-0808">Transferase</keyword>
<organism evidence="10 11">
    <name type="scientific">Nitrososphaera gargensis (strain Ga9.2)</name>
    <dbReference type="NCBI Taxonomy" id="1237085"/>
    <lineage>
        <taxon>Archaea</taxon>
        <taxon>Nitrososphaerota</taxon>
        <taxon>Nitrososphaeria</taxon>
        <taxon>Nitrososphaerales</taxon>
        <taxon>Nitrososphaeraceae</taxon>
        <taxon>Nitrososphaera</taxon>
    </lineage>
</organism>
<dbReference type="PANTHER" id="PTHR43369">
    <property type="entry name" value="PHOSPHORIBOSYLGLYCINAMIDE FORMYLTRANSFERASE"/>
    <property type="match status" value="1"/>
</dbReference>
<name>K0ICM7_NITGG</name>
<comment type="catalytic activity">
    <reaction evidence="8">
        <text>N(1)-(5-phospho-beta-D-ribosyl)glycinamide + (6R)-10-formyltetrahydrofolate = N(2)-formyl-N(1)-(5-phospho-beta-D-ribosyl)glycinamide + (6S)-5,6,7,8-tetrahydrofolate + H(+)</text>
        <dbReference type="Rhea" id="RHEA:15053"/>
        <dbReference type="ChEBI" id="CHEBI:15378"/>
        <dbReference type="ChEBI" id="CHEBI:57453"/>
        <dbReference type="ChEBI" id="CHEBI:143788"/>
        <dbReference type="ChEBI" id="CHEBI:147286"/>
        <dbReference type="ChEBI" id="CHEBI:195366"/>
        <dbReference type="EC" id="2.1.2.2"/>
    </reaction>
</comment>
<evidence type="ECO:0000313" key="11">
    <source>
        <dbReference type="Proteomes" id="UP000008037"/>
    </source>
</evidence>
<evidence type="ECO:0000256" key="7">
    <source>
        <dbReference type="ARBA" id="ARBA00041682"/>
    </source>
</evidence>
<dbReference type="EMBL" id="CP002408">
    <property type="protein sequence ID" value="AFU57385.1"/>
    <property type="molecule type" value="Genomic_DNA"/>
</dbReference>
<evidence type="ECO:0000313" key="10">
    <source>
        <dbReference type="EMBL" id="AFU57385.1"/>
    </source>
</evidence>
<evidence type="ECO:0000256" key="5">
    <source>
        <dbReference type="ARBA" id="ARBA00038440"/>
    </source>
</evidence>
<keyword evidence="4" id="KW-0658">Purine biosynthesis</keyword>
<gene>
    <name evidence="10" type="primary">purN</name>
    <name evidence="10" type="ordered locus">Ngar_c04380</name>
</gene>
<dbReference type="InterPro" id="IPR002376">
    <property type="entry name" value="Formyl_transf_N"/>
</dbReference>
<evidence type="ECO:0000256" key="2">
    <source>
        <dbReference type="ARBA" id="ARBA00012254"/>
    </source>
</evidence>
<dbReference type="HAMAP" id="MF_01930">
    <property type="entry name" value="PurN"/>
    <property type="match status" value="1"/>
</dbReference>
<dbReference type="InParanoid" id="K0ICM7"/>
<sequence>MTINLGILISGRGSNMDAILGAIKSGRIKNTKPSVVISNKPDAAGLKIASEKYGVPAKVVPADGLKGWDYDQKVVAVLQAHGVTPQSGLVCLAGFMRIISPEFVRQYKMRILNIHPALLPSFPGLHAQKQALDYGVKVTGCTVHFVDEGVDSGPVILQKAVPVMEGDDEEALSARILEQEHQLYPEAVRLFCEGRIKVQGRRVLVT</sequence>
<dbReference type="Gene3D" id="3.40.50.170">
    <property type="entry name" value="Formyl transferase, N-terminal domain"/>
    <property type="match status" value="1"/>
</dbReference>
<evidence type="ECO:0000256" key="3">
    <source>
        <dbReference type="ARBA" id="ARBA00022679"/>
    </source>
</evidence>
<dbReference type="InterPro" id="IPR001555">
    <property type="entry name" value="GART_AS"/>
</dbReference>
<dbReference type="UniPathway" id="UPA00074">
    <property type="reaction ID" value="UER00126"/>
</dbReference>
<dbReference type="GO" id="GO:0005737">
    <property type="term" value="C:cytoplasm"/>
    <property type="evidence" value="ECO:0007669"/>
    <property type="project" value="TreeGrafter"/>
</dbReference>
<dbReference type="Pfam" id="PF00551">
    <property type="entry name" value="Formyl_trans_N"/>
    <property type="match status" value="1"/>
</dbReference>
<evidence type="ECO:0000256" key="4">
    <source>
        <dbReference type="ARBA" id="ARBA00022755"/>
    </source>
</evidence>
<dbReference type="KEGG" id="nga:Ngar_c04380"/>
<dbReference type="InterPro" id="IPR036477">
    <property type="entry name" value="Formyl_transf_N_sf"/>
</dbReference>
<dbReference type="GeneID" id="13796613"/>
<dbReference type="CDD" id="cd08645">
    <property type="entry name" value="FMT_core_GART"/>
    <property type="match status" value="1"/>
</dbReference>